<feature type="compositionally biased region" description="Basic and acidic residues" evidence="3">
    <location>
        <begin position="631"/>
        <end position="648"/>
    </location>
</feature>
<dbReference type="InterPro" id="IPR036279">
    <property type="entry name" value="5-3_exonuclease_C_sf"/>
</dbReference>
<feature type="region of interest" description="Disordered" evidence="3">
    <location>
        <begin position="877"/>
        <end position="943"/>
    </location>
</feature>
<feature type="compositionally biased region" description="Low complexity" evidence="3">
    <location>
        <begin position="597"/>
        <end position="610"/>
    </location>
</feature>
<feature type="region of interest" description="Disordered" evidence="3">
    <location>
        <begin position="597"/>
        <end position="858"/>
    </location>
</feature>
<evidence type="ECO:0000259" key="5">
    <source>
        <dbReference type="SMART" id="SM00485"/>
    </source>
</evidence>
<reference evidence="6" key="1">
    <citation type="submission" date="2022-08" db="EMBL/GenBank/DDBJ databases">
        <title>A Global Phylogenomic Analysis of the Shiitake Genus Lentinula.</title>
        <authorList>
            <consortium name="DOE Joint Genome Institute"/>
            <person name="Sierra-Patev S."/>
            <person name="Min B."/>
            <person name="Naranjo-Ortiz M."/>
            <person name="Looney B."/>
            <person name="Konkel Z."/>
            <person name="Slot J.C."/>
            <person name="Sakamoto Y."/>
            <person name="Steenwyk J.L."/>
            <person name="Rokas A."/>
            <person name="Carro J."/>
            <person name="Camarero S."/>
            <person name="Ferreira P."/>
            <person name="Molpeceres G."/>
            <person name="Ruiz-Duenas F.J."/>
            <person name="Serrano A."/>
            <person name="Henrissat B."/>
            <person name="Drula E."/>
            <person name="Hughes K.W."/>
            <person name="Mata J.L."/>
            <person name="Ishikawa N.K."/>
            <person name="Vargas-Isla R."/>
            <person name="Ushijima S."/>
            <person name="Smith C.A."/>
            <person name="Ahrendt S."/>
            <person name="Andreopoulos W."/>
            <person name="He G."/>
            <person name="Labutti K."/>
            <person name="Lipzen A."/>
            <person name="Ng V."/>
            <person name="Riley R."/>
            <person name="Sandor L."/>
            <person name="Barry K."/>
            <person name="Martinez A.T."/>
            <person name="Xiao Y."/>
            <person name="Gibbons J.G."/>
            <person name="Terashima K."/>
            <person name="Grigoriev I.V."/>
            <person name="Hibbett D.S."/>
        </authorList>
    </citation>
    <scope>NUCLEOTIDE SEQUENCE</scope>
    <source>
        <strain evidence="6">RHP3577 ss4</strain>
    </source>
</reference>
<feature type="compositionally biased region" description="Polar residues" evidence="3">
    <location>
        <begin position="649"/>
        <end position="662"/>
    </location>
</feature>
<dbReference type="PANTHER" id="PTHR11081">
    <property type="entry name" value="FLAP ENDONUCLEASE FAMILY MEMBER"/>
    <property type="match status" value="1"/>
</dbReference>
<dbReference type="Pfam" id="PF00752">
    <property type="entry name" value="XPG_N"/>
    <property type="match status" value="1"/>
</dbReference>
<keyword evidence="7" id="KW-1185">Reference proteome</keyword>
<feature type="compositionally biased region" description="Low complexity" evidence="3">
    <location>
        <begin position="747"/>
        <end position="761"/>
    </location>
</feature>
<evidence type="ECO:0000256" key="2">
    <source>
        <dbReference type="ARBA" id="ARBA00022801"/>
    </source>
</evidence>
<feature type="compositionally biased region" description="Acidic residues" evidence="3">
    <location>
        <begin position="705"/>
        <end position="714"/>
    </location>
</feature>
<dbReference type="InterPro" id="IPR006084">
    <property type="entry name" value="XPG/Rad2"/>
</dbReference>
<evidence type="ECO:0008006" key="8">
    <source>
        <dbReference type="Google" id="ProtNLM"/>
    </source>
</evidence>
<feature type="compositionally biased region" description="Low complexity" evidence="3">
    <location>
        <begin position="807"/>
        <end position="821"/>
    </location>
</feature>
<dbReference type="Proteomes" id="UP001150217">
    <property type="component" value="Unassembled WGS sequence"/>
</dbReference>
<comment type="caution">
    <text evidence="6">The sequence shown here is derived from an EMBL/GenBank/DDBJ whole genome shotgun (WGS) entry which is preliminary data.</text>
</comment>
<dbReference type="PRINTS" id="PR00853">
    <property type="entry name" value="XPGRADSUPER"/>
</dbReference>
<dbReference type="PANTHER" id="PTHR11081:SF75">
    <property type="entry name" value="ENDONUCLEASE, PUTATIVE (AFU_ORTHOLOGUE AFUA_3G13260)-RELATED"/>
    <property type="match status" value="1"/>
</dbReference>
<feature type="compositionally biased region" description="Low complexity" evidence="3">
    <location>
        <begin position="534"/>
        <end position="548"/>
    </location>
</feature>
<dbReference type="InterPro" id="IPR037316">
    <property type="entry name" value="Yen1_H3TH"/>
</dbReference>
<evidence type="ECO:0000256" key="3">
    <source>
        <dbReference type="SAM" id="MobiDB-lite"/>
    </source>
</evidence>
<evidence type="ECO:0000259" key="4">
    <source>
        <dbReference type="SMART" id="SM00484"/>
    </source>
</evidence>
<dbReference type="SUPFAM" id="SSF47807">
    <property type="entry name" value="5' to 3' exonuclease, C-terminal subdomain"/>
    <property type="match status" value="1"/>
</dbReference>
<gene>
    <name evidence="6" type="ORF">C8R41DRAFT_247327</name>
</gene>
<dbReference type="InterPro" id="IPR041177">
    <property type="entry name" value="GEN1_C"/>
</dbReference>
<dbReference type="SMART" id="SM00484">
    <property type="entry name" value="XPGI"/>
    <property type="match status" value="1"/>
</dbReference>
<dbReference type="SUPFAM" id="SSF88723">
    <property type="entry name" value="PIN domain-like"/>
    <property type="match status" value="1"/>
</dbReference>
<evidence type="ECO:0000313" key="7">
    <source>
        <dbReference type="Proteomes" id="UP001150217"/>
    </source>
</evidence>
<evidence type="ECO:0000256" key="1">
    <source>
        <dbReference type="ARBA" id="ARBA00022722"/>
    </source>
</evidence>
<feature type="region of interest" description="Disordered" evidence="3">
    <location>
        <begin position="507"/>
        <end position="564"/>
    </location>
</feature>
<feature type="compositionally biased region" description="Basic residues" evidence="3">
    <location>
        <begin position="773"/>
        <end position="783"/>
    </location>
</feature>
<feature type="compositionally biased region" description="Polar residues" evidence="3">
    <location>
        <begin position="549"/>
        <end position="559"/>
    </location>
</feature>
<dbReference type="InterPro" id="IPR006086">
    <property type="entry name" value="XPG-I_dom"/>
</dbReference>
<feature type="domain" description="XPG-I" evidence="4">
    <location>
        <begin position="109"/>
        <end position="180"/>
    </location>
</feature>
<keyword evidence="2" id="KW-0378">Hydrolase</keyword>
<feature type="compositionally biased region" description="Basic and acidic residues" evidence="3">
    <location>
        <begin position="792"/>
        <end position="806"/>
    </location>
</feature>
<dbReference type="CDD" id="cd09906">
    <property type="entry name" value="H3TH_YEN1"/>
    <property type="match status" value="1"/>
</dbReference>
<protein>
    <recommendedName>
        <fullName evidence="8">PIN domain-like protein</fullName>
    </recommendedName>
</protein>
<proteinExistence type="predicted"/>
<evidence type="ECO:0000313" key="6">
    <source>
        <dbReference type="EMBL" id="KAJ4496802.1"/>
    </source>
</evidence>
<dbReference type="InterPro" id="IPR006085">
    <property type="entry name" value="XPG_DNA_repair_N"/>
</dbReference>
<feature type="domain" description="XPG N-terminal" evidence="5">
    <location>
        <begin position="1"/>
        <end position="99"/>
    </location>
</feature>
<dbReference type="CDD" id="cd09870">
    <property type="entry name" value="PIN_YEN1"/>
    <property type="match status" value="1"/>
</dbReference>
<dbReference type="Pfam" id="PF18380">
    <property type="entry name" value="GEN1_C"/>
    <property type="match status" value="1"/>
</dbReference>
<feature type="compositionally biased region" description="Pro residues" evidence="3">
    <location>
        <begin position="727"/>
        <end position="736"/>
    </location>
</feature>
<dbReference type="SMART" id="SM00485">
    <property type="entry name" value="XPGN"/>
    <property type="match status" value="1"/>
</dbReference>
<dbReference type="InterPro" id="IPR029060">
    <property type="entry name" value="PIN-like_dom_sf"/>
</dbReference>
<keyword evidence="1" id="KW-0540">Nuclease</keyword>
<accession>A0ABQ8VK90</accession>
<dbReference type="EMBL" id="JANVFT010000025">
    <property type="protein sequence ID" value="KAJ4496802.1"/>
    <property type="molecule type" value="Genomic_DNA"/>
</dbReference>
<feature type="region of interest" description="Disordered" evidence="3">
    <location>
        <begin position="452"/>
        <end position="473"/>
    </location>
</feature>
<sequence length="997" mass="109986">MGVAGLWPLLEPAQSVTTLTALALTKFGATSRGFRIGIDASIWFFHAEYGKEGENPELRTLFFRCAQLLSQGFLPLFVFDGPLRPDIKRGKRINKSANKLVTGMQAMIEAFGFEYRTAPGEAEAELAFLNRIGVIDGILSDDVDNFLFGAHTVIRNHSSTHASAKSTIEKAKVYTYSLPHPAFPDVDREDLIFIALCSGGDYGTGLDNCGIKISYGLARAGFGKKLCRAALNHNEKSDELRNFIRQWKSELAQELKTNASGFLPRKSPKLASTIPNSFPDIKVLLAYLRPVTSESLGRSERYDDLLVNDGGCDGWLKKDPSLPLLAEKCEFYFEWGFLESIIKRFRTIIFHGITLRIMRRACILKPTCGVKSINLETICAHFAAGDHAIEDTESPTPEFIQDVSKTRTHESTSNTLEYRVAIDPTILVQLATRGVKGIRRPDDKDEWAEFEEELENDSSVNEGGAKGRAKKKEYPDPTLSLKLWLPAVLVKEAVPGLVETYEEMRRQKEEKKAGKGRKVKVVEPKTKARPKPKPSASAATLTTKSSSSQPILKTNQVNSSDDDMDYDSRLFISGRPAHSTTHSRKDHMGWISQSTLPDLSSSDYPSPSTSFVSPPRKLKSAGSSSHTSYTHSHDLKFSLKSSQQDKGKQKATTVSRGNSLLSTIEGIATPKKKNKRSDIRQMSRFGSSSPEKTTPRPFPVSVENTFDEDSDDCDYNGPFNLNHIHSPAPPGPPQTPSPQKKTRKANAVHSSDSSVSEENTSPQEDKVEVLNKSPRKSKDHRYPKGLDYGDFPNREQARKTIRDIPHPSRAARAASPTPMRRTPNKSTSAYAVTKATVSARIPSSSPPPSPLSSTSTRPLPLSAIAPTVVEPIIISDSEDEEQQPLSKVIPIIAPQPKSRPRPKLKAATTSDIPKSHPDHKLGRSGALQAGRTEFSDTEDDDIPPLLRARARVKVADQPQYKIKAKAKVRTTTTTMTTTRTKTVVDIIELSDDSSYSP</sequence>
<dbReference type="Gene3D" id="3.40.50.1010">
    <property type="entry name" value="5'-nuclease"/>
    <property type="match status" value="1"/>
</dbReference>
<organism evidence="6 7">
    <name type="scientific">Lentinula lateritia</name>
    <dbReference type="NCBI Taxonomy" id="40482"/>
    <lineage>
        <taxon>Eukaryota</taxon>
        <taxon>Fungi</taxon>
        <taxon>Dikarya</taxon>
        <taxon>Basidiomycota</taxon>
        <taxon>Agaricomycotina</taxon>
        <taxon>Agaricomycetes</taxon>
        <taxon>Agaricomycetidae</taxon>
        <taxon>Agaricales</taxon>
        <taxon>Marasmiineae</taxon>
        <taxon>Omphalotaceae</taxon>
        <taxon>Lentinula</taxon>
    </lineage>
</organism>
<name>A0ABQ8VK90_9AGAR</name>
<dbReference type="Pfam" id="PF00867">
    <property type="entry name" value="XPG_I"/>
    <property type="match status" value="1"/>
</dbReference>